<dbReference type="EMBL" id="JBDJNQ010000004">
    <property type="protein sequence ID" value="MEN5377657.1"/>
    <property type="molecule type" value="Genomic_DNA"/>
</dbReference>
<keyword evidence="4" id="KW-0804">Transcription</keyword>
<evidence type="ECO:0000256" key="1">
    <source>
        <dbReference type="ARBA" id="ARBA00010641"/>
    </source>
</evidence>
<reference evidence="7 8" key="1">
    <citation type="submission" date="2024-04" db="EMBL/GenBank/DDBJ databases">
        <title>WGS of bacteria from Torrens River.</title>
        <authorList>
            <person name="Wyrsch E.R."/>
            <person name="Drigo B."/>
        </authorList>
    </citation>
    <scope>NUCLEOTIDE SEQUENCE [LARGE SCALE GENOMIC DNA]</scope>
    <source>
        <strain evidence="7 8">TWI391</strain>
    </source>
</reference>
<dbReference type="InterPro" id="IPR039425">
    <property type="entry name" value="RNA_pol_sigma-70-like"/>
</dbReference>
<feature type="domain" description="RNA polymerase sigma factor 70 region 4 type 2" evidence="6">
    <location>
        <begin position="108"/>
        <end position="159"/>
    </location>
</feature>
<protein>
    <submittedName>
        <fullName evidence="7">Sigma-70 family RNA polymerase sigma factor</fullName>
    </submittedName>
</protein>
<dbReference type="InterPro" id="IPR007627">
    <property type="entry name" value="RNA_pol_sigma70_r2"/>
</dbReference>
<keyword evidence="8" id="KW-1185">Reference proteome</keyword>
<organism evidence="7 8">
    <name type="scientific">Sphingobacterium kitahiroshimense</name>
    <dbReference type="NCBI Taxonomy" id="470446"/>
    <lineage>
        <taxon>Bacteria</taxon>
        <taxon>Pseudomonadati</taxon>
        <taxon>Bacteroidota</taxon>
        <taxon>Sphingobacteriia</taxon>
        <taxon>Sphingobacteriales</taxon>
        <taxon>Sphingobacteriaceae</taxon>
        <taxon>Sphingobacterium</taxon>
    </lineage>
</organism>
<dbReference type="PANTHER" id="PTHR43133">
    <property type="entry name" value="RNA POLYMERASE ECF-TYPE SIGMA FACTO"/>
    <property type="match status" value="1"/>
</dbReference>
<gene>
    <name evidence="7" type="ORF">ABE541_10320</name>
</gene>
<dbReference type="Proteomes" id="UP001409291">
    <property type="component" value="Unassembled WGS sequence"/>
</dbReference>
<dbReference type="InterPro" id="IPR013324">
    <property type="entry name" value="RNA_pol_sigma_r3/r4-like"/>
</dbReference>
<dbReference type="InterPro" id="IPR014284">
    <property type="entry name" value="RNA_pol_sigma-70_dom"/>
</dbReference>
<keyword evidence="2" id="KW-0805">Transcription regulation</keyword>
<comment type="similarity">
    <text evidence="1">Belongs to the sigma-70 factor family. ECF subfamily.</text>
</comment>
<dbReference type="SUPFAM" id="SSF88946">
    <property type="entry name" value="Sigma2 domain of RNA polymerase sigma factors"/>
    <property type="match status" value="1"/>
</dbReference>
<proteinExistence type="inferred from homology"/>
<feature type="domain" description="RNA polymerase sigma-70 region 2" evidence="5">
    <location>
        <begin position="17"/>
        <end position="75"/>
    </location>
</feature>
<evidence type="ECO:0000256" key="3">
    <source>
        <dbReference type="ARBA" id="ARBA00023082"/>
    </source>
</evidence>
<evidence type="ECO:0000313" key="8">
    <source>
        <dbReference type="Proteomes" id="UP001409291"/>
    </source>
</evidence>
<evidence type="ECO:0000259" key="6">
    <source>
        <dbReference type="Pfam" id="PF08281"/>
    </source>
</evidence>
<dbReference type="InterPro" id="IPR013325">
    <property type="entry name" value="RNA_pol_sigma_r2"/>
</dbReference>
<dbReference type="NCBIfam" id="TIGR02937">
    <property type="entry name" value="sigma70-ECF"/>
    <property type="match status" value="1"/>
</dbReference>
<evidence type="ECO:0000256" key="2">
    <source>
        <dbReference type="ARBA" id="ARBA00023015"/>
    </source>
</evidence>
<dbReference type="InterPro" id="IPR013249">
    <property type="entry name" value="RNA_pol_sigma70_r4_t2"/>
</dbReference>
<dbReference type="CDD" id="cd06171">
    <property type="entry name" value="Sigma70_r4"/>
    <property type="match status" value="1"/>
</dbReference>
<sequence>MTKTEFNTQVIEQTNELKVFAKRFTNDYDEVNDLLQDTMLKAVSYFRNFQEGSNLKAWLYTIMRNTFINNYRRTTKSRSFITTEEEISTSHLQYSSVRNGGEDKFVMEDIQKALGELDEGFYIPFTMLYEGYKYNEIAEHLNLPIGTVKTRIHIARKRLKGTLSTYKN</sequence>
<dbReference type="Gene3D" id="1.10.1740.10">
    <property type="match status" value="1"/>
</dbReference>
<accession>A0ABV0BSU3</accession>
<dbReference type="InterPro" id="IPR036388">
    <property type="entry name" value="WH-like_DNA-bd_sf"/>
</dbReference>
<dbReference type="PANTHER" id="PTHR43133:SF25">
    <property type="entry name" value="RNA POLYMERASE SIGMA FACTOR RFAY-RELATED"/>
    <property type="match status" value="1"/>
</dbReference>
<dbReference type="SUPFAM" id="SSF88659">
    <property type="entry name" value="Sigma3 and sigma4 domains of RNA polymerase sigma factors"/>
    <property type="match status" value="1"/>
</dbReference>
<dbReference type="RefSeq" id="WP_168126926.1">
    <property type="nucleotide sequence ID" value="NZ_JAOQNK010000001.1"/>
</dbReference>
<evidence type="ECO:0000313" key="7">
    <source>
        <dbReference type="EMBL" id="MEN5377657.1"/>
    </source>
</evidence>
<dbReference type="Pfam" id="PF08281">
    <property type="entry name" value="Sigma70_r4_2"/>
    <property type="match status" value="1"/>
</dbReference>
<evidence type="ECO:0000259" key="5">
    <source>
        <dbReference type="Pfam" id="PF04542"/>
    </source>
</evidence>
<keyword evidence="3" id="KW-0731">Sigma factor</keyword>
<dbReference type="Pfam" id="PF04542">
    <property type="entry name" value="Sigma70_r2"/>
    <property type="match status" value="1"/>
</dbReference>
<evidence type="ECO:0000256" key="4">
    <source>
        <dbReference type="ARBA" id="ARBA00023163"/>
    </source>
</evidence>
<name>A0ABV0BSU3_9SPHI</name>
<dbReference type="Gene3D" id="1.10.10.10">
    <property type="entry name" value="Winged helix-like DNA-binding domain superfamily/Winged helix DNA-binding domain"/>
    <property type="match status" value="1"/>
</dbReference>
<comment type="caution">
    <text evidence="7">The sequence shown here is derived from an EMBL/GenBank/DDBJ whole genome shotgun (WGS) entry which is preliminary data.</text>
</comment>